<dbReference type="AlphaFoldDB" id="A0A060I515"/>
<reference evidence="1 2" key="1">
    <citation type="submission" date="2013-12" db="EMBL/GenBank/DDBJ databases">
        <title>Complete genome sequence of Rhizobium etli bv. mimosae IE4771.</title>
        <authorList>
            <person name="Bustos P."/>
            <person name="Santamaria R.I."/>
            <person name="Lozano L."/>
            <person name="Ormeno-Orrillo E."/>
            <person name="Rogel M.A."/>
            <person name="Romero D."/>
            <person name="Cevallos M.A."/>
            <person name="Martinez-Romero E."/>
            <person name="Gonzalez V."/>
        </authorList>
    </citation>
    <scope>NUCLEOTIDE SEQUENCE [LARGE SCALE GENOMIC DNA]</scope>
    <source>
        <strain evidence="1 2">IE4771</strain>
    </source>
</reference>
<dbReference type="RefSeq" id="WP_038688460.1">
    <property type="nucleotide sequence ID" value="NZ_CP006986.1"/>
</dbReference>
<evidence type="ECO:0000313" key="1">
    <source>
        <dbReference type="EMBL" id="AIC27000.1"/>
    </source>
</evidence>
<dbReference type="Proteomes" id="UP000027180">
    <property type="component" value="Chromosome"/>
</dbReference>
<dbReference type="Pfam" id="PF19551">
    <property type="entry name" value="DUF6074"/>
    <property type="match status" value="1"/>
</dbReference>
<evidence type="ECO:0000313" key="2">
    <source>
        <dbReference type="Proteomes" id="UP000027180"/>
    </source>
</evidence>
<dbReference type="EMBL" id="CP006986">
    <property type="protein sequence ID" value="AIC27000.1"/>
    <property type="molecule type" value="Genomic_DNA"/>
</dbReference>
<sequence length="99" mass="10973">MATETTRRPAISHEGKVIAFPSGTGIANIERCARELGRRHGAEAIEFWKSECRRLADQLLAAGMSESEVGQRVLEFQQDVQIELVLSHQKRAVAKSQKG</sequence>
<dbReference type="OrthoDB" id="8083007at2"/>
<gene>
    <name evidence="1" type="ORF">IE4771_CH01876</name>
</gene>
<accession>A0A060I515</accession>
<dbReference type="InterPro" id="IPR045720">
    <property type="entry name" value="DUF6074"/>
</dbReference>
<dbReference type="HOGENOM" id="CLU_181544_0_0_5"/>
<name>A0A060I515_RHIET</name>
<proteinExistence type="predicted"/>
<protein>
    <submittedName>
        <fullName evidence="1">Uncharacterized protein</fullName>
    </submittedName>
</protein>
<dbReference type="KEGG" id="rei:IE4771_CH01876"/>
<organism evidence="1 2">
    <name type="scientific">Rhizobium etli bv. mimosae str. IE4771</name>
    <dbReference type="NCBI Taxonomy" id="1432050"/>
    <lineage>
        <taxon>Bacteria</taxon>
        <taxon>Pseudomonadati</taxon>
        <taxon>Pseudomonadota</taxon>
        <taxon>Alphaproteobacteria</taxon>
        <taxon>Hyphomicrobiales</taxon>
        <taxon>Rhizobiaceae</taxon>
        <taxon>Rhizobium/Agrobacterium group</taxon>
        <taxon>Rhizobium</taxon>
    </lineage>
</organism>